<dbReference type="FunFam" id="1.10.287.70:FF:000094">
    <property type="entry name" value="Two pore calcium channel protein 1"/>
    <property type="match status" value="1"/>
</dbReference>
<evidence type="ECO:0000256" key="14">
    <source>
        <dbReference type="ARBA" id="ARBA00023303"/>
    </source>
</evidence>
<gene>
    <name evidence="18" type="primary">LOC112292695</name>
</gene>
<evidence type="ECO:0000313" key="18">
    <source>
        <dbReference type="EnsemblPlants" id="Pp3c15_12230V3.2"/>
    </source>
</evidence>
<feature type="transmembrane region" description="Helical" evidence="16">
    <location>
        <begin position="289"/>
        <end position="314"/>
    </location>
</feature>
<dbReference type="InterPro" id="IPR027359">
    <property type="entry name" value="Volt_channel_dom_sf"/>
</dbReference>
<dbReference type="InParanoid" id="A0A7I4F4W7"/>
<evidence type="ECO:0000256" key="6">
    <source>
        <dbReference type="ARBA" id="ARBA00022673"/>
    </source>
</evidence>
<dbReference type="SUPFAM" id="SSF47473">
    <property type="entry name" value="EF-hand"/>
    <property type="match status" value="1"/>
</dbReference>
<keyword evidence="14" id="KW-0407">Ion channel</keyword>
<evidence type="ECO:0000256" key="8">
    <source>
        <dbReference type="ARBA" id="ARBA00022737"/>
    </source>
</evidence>
<feature type="transmembrane region" description="Helical" evidence="16">
    <location>
        <begin position="508"/>
        <end position="526"/>
    </location>
</feature>
<feature type="transmembrane region" description="Helical" evidence="16">
    <location>
        <begin position="163"/>
        <end position="183"/>
    </location>
</feature>
<feature type="transmembrane region" description="Helical" evidence="16">
    <location>
        <begin position="71"/>
        <end position="95"/>
    </location>
</feature>
<dbReference type="GO" id="GO:0034702">
    <property type="term" value="C:monoatomic ion channel complex"/>
    <property type="evidence" value="ECO:0007669"/>
    <property type="project" value="UniProtKB-KW"/>
</dbReference>
<dbReference type="GO" id="GO:0005509">
    <property type="term" value="F:calcium ion binding"/>
    <property type="evidence" value="ECO:0007669"/>
    <property type="project" value="InterPro"/>
</dbReference>
<evidence type="ECO:0000256" key="13">
    <source>
        <dbReference type="ARBA" id="ARBA00023136"/>
    </source>
</evidence>
<evidence type="ECO:0000256" key="3">
    <source>
        <dbReference type="ARBA" id="ARBA00011738"/>
    </source>
</evidence>
<evidence type="ECO:0000256" key="7">
    <source>
        <dbReference type="ARBA" id="ARBA00022692"/>
    </source>
</evidence>
<feature type="transmembrane region" description="Helical" evidence="16">
    <location>
        <begin position="440"/>
        <end position="458"/>
    </location>
</feature>
<protein>
    <recommendedName>
        <fullName evidence="17">EF-hand domain-containing protein</fullName>
    </recommendedName>
</protein>
<dbReference type="InterPro" id="IPR011992">
    <property type="entry name" value="EF-hand-dom_pair"/>
</dbReference>
<comment type="subunit">
    <text evidence="3">Homodimer.</text>
</comment>
<sequence>MEEALLPSGSTPADSRRQDGVESTVLGRRERAIAGGDRYQKAAAMVDQADDGVGLPVEVLKQPNFEHCAKLYFWFIWLNPIWALNLTILLLLNFFEVPLWCREDFPNPCGDPEKFYLGGLPYLTRTESLILEVTCVVILAVHTFFPIAFNGNKLFWDTRLDNIKVLLLVLLAGDTIFNLVYVAPWGPIEHLPFRLGPYIRVLIVVVNLRGLRDCVKTLAGILGDFLDIAALLLLFLLFSSWLAFILFEDTIQGKTLFKTYGDTLYQMSILYTTSNNPDVWLPAYKQSRFSAIFFVIYILFGVYFVANLVLSVVYDSFKGQLAKLLVEAENARQEVLSAAFDLLDDQGRGYLDKQQCGKLFNEIKTYRTLPHIADEDIEAIFYALDDSGDFKINREELADLCNAISLKFDKADEPAYLEKFPRLYHSQKFEALKRFVRSDLFEKIVIGMLLVNLVAVIIETTLDIQNSTSQKSWQYVEFALGWLYVVEMVLKVVVYGFNNYWRSAQNRFDFVITVTIVVAETLTYTLPNKINFFANEEWIRYLLIARLLRLTRLLVLMERYQVMVSTFLKLIPSLMPYLGITFCIMCFFCTLGVQAFGGIIYDGNPRLPGSAIEENDYMVKNFNDFPSGMVVLFDLLITGNWHIWMDGFQEVTGKWWTQFYFWSFYVLAVLFLFNLVVAFVLEAFFAEMEMHSTAKESEVASDGDSSDDEQKLQGNGRVSRDPRDPRNKVKRARNDNVSSLLNHILSAEIEKTRSMKENA</sequence>
<dbReference type="InterPro" id="IPR044581">
    <property type="entry name" value="TPC1_plant"/>
</dbReference>
<dbReference type="OMA" id="FTESIEM"/>
<evidence type="ECO:0000259" key="17">
    <source>
        <dbReference type="PROSITE" id="PS50222"/>
    </source>
</evidence>
<feature type="transmembrane region" description="Helical" evidence="16">
    <location>
        <begin position="129"/>
        <end position="151"/>
    </location>
</feature>
<dbReference type="Gramene" id="Pp3c15_12230V3.2">
    <property type="protein sequence ID" value="Pp3c15_12230V3.2"/>
    <property type="gene ID" value="Pp3c15_12230"/>
</dbReference>
<dbReference type="FunCoup" id="A0A7I4F4W7">
    <property type="interactions" value="1381"/>
</dbReference>
<feature type="region of interest" description="Disordered" evidence="15">
    <location>
        <begin position="696"/>
        <end position="737"/>
    </location>
</feature>
<evidence type="ECO:0000256" key="9">
    <source>
        <dbReference type="ARBA" id="ARBA00022837"/>
    </source>
</evidence>
<feature type="region of interest" description="Disordered" evidence="15">
    <location>
        <begin position="1"/>
        <end position="23"/>
    </location>
</feature>
<dbReference type="EnsemblPlants" id="Pp3c15_12230V3.2">
    <property type="protein sequence ID" value="Pp3c15_12230V3.2"/>
    <property type="gene ID" value="Pp3c15_12230"/>
</dbReference>
<evidence type="ECO:0000256" key="15">
    <source>
        <dbReference type="SAM" id="MobiDB-lite"/>
    </source>
</evidence>
<evidence type="ECO:0000256" key="16">
    <source>
        <dbReference type="SAM" id="Phobius"/>
    </source>
</evidence>
<dbReference type="AlphaFoldDB" id="A0A7I4F4W7"/>
<feature type="compositionally biased region" description="Basic and acidic residues" evidence="15">
    <location>
        <begin position="718"/>
        <end position="727"/>
    </location>
</feature>
<evidence type="ECO:0000256" key="5">
    <source>
        <dbReference type="ARBA" id="ARBA00022568"/>
    </source>
</evidence>
<dbReference type="GO" id="GO:0000325">
    <property type="term" value="C:plant-type vacuole"/>
    <property type="evidence" value="ECO:0000318"/>
    <property type="project" value="GO_Central"/>
</dbReference>
<accession>A0A7I4F4W7</accession>
<keyword evidence="10" id="KW-0851">Voltage-gated channel</keyword>
<dbReference type="GO" id="GO:0005245">
    <property type="term" value="F:voltage-gated calcium channel activity"/>
    <property type="evidence" value="ECO:0000318"/>
    <property type="project" value="GO_Central"/>
</dbReference>
<dbReference type="PROSITE" id="PS50222">
    <property type="entry name" value="EF_HAND_2"/>
    <property type="match status" value="1"/>
</dbReference>
<keyword evidence="11 16" id="KW-1133">Transmembrane helix</keyword>
<keyword evidence="5" id="KW-0109">Calcium transport</keyword>
<feature type="transmembrane region" description="Helical" evidence="16">
    <location>
        <begin position="478"/>
        <end position="496"/>
    </location>
</feature>
<keyword evidence="9" id="KW-0106">Calcium</keyword>
<evidence type="ECO:0000256" key="10">
    <source>
        <dbReference type="ARBA" id="ARBA00022882"/>
    </source>
</evidence>
<dbReference type="PANTHER" id="PTHR46988:SF2">
    <property type="entry name" value="TWO PORE CALCIUM CHANNEL PROTEIN 1"/>
    <property type="match status" value="1"/>
</dbReference>
<dbReference type="EMBL" id="ABEU02000015">
    <property type="status" value="NOT_ANNOTATED_CDS"/>
    <property type="molecule type" value="Genomic_DNA"/>
</dbReference>
<dbReference type="KEGG" id="ppp:112292695"/>
<keyword evidence="19" id="KW-1185">Reference proteome</keyword>
<keyword evidence="4" id="KW-0813">Transport</keyword>
<evidence type="ECO:0000256" key="2">
    <source>
        <dbReference type="ARBA" id="ARBA00009286"/>
    </source>
</evidence>
<dbReference type="InterPro" id="IPR002048">
    <property type="entry name" value="EF_hand_dom"/>
</dbReference>
<keyword evidence="8" id="KW-0677">Repeat</keyword>
<keyword evidence="7 16" id="KW-0812">Transmembrane</keyword>
<dbReference type="InterPro" id="IPR005821">
    <property type="entry name" value="Ion_trans_dom"/>
</dbReference>
<name>A0A7I4F4W7_PHYPA</name>
<feature type="transmembrane region" description="Helical" evidence="16">
    <location>
        <begin position="224"/>
        <end position="247"/>
    </location>
</feature>
<dbReference type="PANTHER" id="PTHR46988">
    <property type="entry name" value="TWO PORE CALCIUM CHANNEL PROTEIN 1"/>
    <property type="match status" value="1"/>
</dbReference>
<comment type="similarity">
    <text evidence="2">Belongs to the calcium channel alpha-1 subunit (TC 1.A.1.11) family. Two pore calcium channel subfamily.</text>
</comment>
<feature type="transmembrane region" description="Helical" evidence="16">
    <location>
        <begin position="577"/>
        <end position="601"/>
    </location>
</feature>
<dbReference type="GO" id="GO:0006816">
    <property type="term" value="P:calcium ion transport"/>
    <property type="evidence" value="ECO:0000318"/>
    <property type="project" value="GO_Central"/>
</dbReference>
<dbReference type="OrthoDB" id="416585at2759"/>
<dbReference type="Pfam" id="PF00520">
    <property type="entry name" value="Ion_trans"/>
    <property type="match status" value="2"/>
</dbReference>
<dbReference type="Gene3D" id="1.10.287.70">
    <property type="match status" value="2"/>
</dbReference>
<dbReference type="FunFam" id="1.20.120.350:FF:000055">
    <property type="entry name" value="Two pore calcium channel protein 1"/>
    <property type="match status" value="1"/>
</dbReference>
<reference evidence="18 19" key="2">
    <citation type="journal article" date="2018" name="Plant J.">
        <title>The Physcomitrella patens chromosome-scale assembly reveals moss genome structure and evolution.</title>
        <authorList>
            <person name="Lang D."/>
            <person name="Ullrich K.K."/>
            <person name="Murat F."/>
            <person name="Fuchs J."/>
            <person name="Jenkins J."/>
            <person name="Haas F.B."/>
            <person name="Piednoel M."/>
            <person name="Gundlach H."/>
            <person name="Van Bel M."/>
            <person name="Meyberg R."/>
            <person name="Vives C."/>
            <person name="Morata J."/>
            <person name="Symeonidi A."/>
            <person name="Hiss M."/>
            <person name="Muchero W."/>
            <person name="Kamisugi Y."/>
            <person name="Saleh O."/>
            <person name="Blanc G."/>
            <person name="Decker E.L."/>
            <person name="van Gessel N."/>
            <person name="Grimwood J."/>
            <person name="Hayes R.D."/>
            <person name="Graham S.W."/>
            <person name="Gunter L.E."/>
            <person name="McDaniel S.F."/>
            <person name="Hoernstein S.N.W."/>
            <person name="Larsson A."/>
            <person name="Li F.W."/>
            <person name="Perroud P.F."/>
            <person name="Phillips J."/>
            <person name="Ranjan P."/>
            <person name="Rokshar D.S."/>
            <person name="Rothfels C.J."/>
            <person name="Schneider L."/>
            <person name="Shu S."/>
            <person name="Stevenson D.W."/>
            <person name="Thummler F."/>
            <person name="Tillich M."/>
            <person name="Villarreal Aguilar J.C."/>
            <person name="Widiez T."/>
            <person name="Wong G.K."/>
            <person name="Wymore A."/>
            <person name="Zhang Y."/>
            <person name="Zimmer A.D."/>
            <person name="Quatrano R.S."/>
            <person name="Mayer K.F.X."/>
            <person name="Goodstein D."/>
            <person name="Casacuberta J.M."/>
            <person name="Vandepoele K."/>
            <person name="Reski R."/>
            <person name="Cuming A.C."/>
            <person name="Tuskan G.A."/>
            <person name="Maumus F."/>
            <person name="Salse J."/>
            <person name="Schmutz J."/>
            <person name="Rensing S.A."/>
        </authorList>
    </citation>
    <scope>NUCLEOTIDE SEQUENCE [LARGE SCALE GENOMIC DNA]</scope>
    <source>
        <strain evidence="18 19">cv. Gransden 2004</strain>
    </source>
</reference>
<organism evidence="18 19">
    <name type="scientific">Physcomitrium patens</name>
    <name type="common">Spreading-leaved earth moss</name>
    <name type="synonym">Physcomitrella patens</name>
    <dbReference type="NCBI Taxonomy" id="3218"/>
    <lineage>
        <taxon>Eukaryota</taxon>
        <taxon>Viridiplantae</taxon>
        <taxon>Streptophyta</taxon>
        <taxon>Embryophyta</taxon>
        <taxon>Bryophyta</taxon>
        <taxon>Bryophytina</taxon>
        <taxon>Bryopsida</taxon>
        <taxon>Funariidae</taxon>
        <taxon>Funariales</taxon>
        <taxon>Funariaceae</taxon>
        <taxon>Physcomitrium</taxon>
    </lineage>
</organism>
<reference evidence="18 19" key="1">
    <citation type="journal article" date="2008" name="Science">
        <title>The Physcomitrella genome reveals evolutionary insights into the conquest of land by plants.</title>
        <authorList>
            <person name="Rensing S."/>
            <person name="Lang D."/>
            <person name="Zimmer A."/>
            <person name="Terry A."/>
            <person name="Salamov A."/>
            <person name="Shapiro H."/>
            <person name="Nishiyama T."/>
            <person name="Perroud P.-F."/>
            <person name="Lindquist E."/>
            <person name="Kamisugi Y."/>
            <person name="Tanahashi T."/>
            <person name="Sakakibara K."/>
            <person name="Fujita T."/>
            <person name="Oishi K."/>
            <person name="Shin-I T."/>
            <person name="Kuroki Y."/>
            <person name="Toyoda A."/>
            <person name="Suzuki Y."/>
            <person name="Hashimoto A."/>
            <person name="Yamaguchi K."/>
            <person name="Sugano A."/>
            <person name="Kohara Y."/>
            <person name="Fujiyama A."/>
            <person name="Anterola A."/>
            <person name="Aoki S."/>
            <person name="Ashton N."/>
            <person name="Barbazuk W.B."/>
            <person name="Barker E."/>
            <person name="Bennetzen J."/>
            <person name="Bezanilla M."/>
            <person name="Blankenship R."/>
            <person name="Cho S.H."/>
            <person name="Dutcher S."/>
            <person name="Estelle M."/>
            <person name="Fawcett J.A."/>
            <person name="Gundlach H."/>
            <person name="Hanada K."/>
            <person name="Heyl A."/>
            <person name="Hicks K.A."/>
            <person name="Hugh J."/>
            <person name="Lohr M."/>
            <person name="Mayer K."/>
            <person name="Melkozernov A."/>
            <person name="Murata T."/>
            <person name="Nelson D."/>
            <person name="Pils B."/>
            <person name="Prigge M."/>
            <person name="Reiss B."/>
            <person name="Renner T."/>
            <person name="Rombauts S."/>
            <person name="Rushton P."/>
            <person name="Sanderfoot A."/>
            <person name="Schween G."/>
            <person name="Shiu S.-H."/>
            <person name="Stueber K."/>
            <person name="Theodoulou F.L."/>
            <person name="Tu H."/>
            <person name="Van de Peer Y."/>
            <person name="Verrier P.J."/>
            <person name="Waters E."/>
            <person name="Wood A."/>
            <person name="Yang L."/>
            <person name="Cove D."/>
            <person name="Cuming A."/>
            <person name="Hasebe M."/>
            <person name="Lucas S."/>
            <person name="Mishler D.B."/>
            <person name="Reski R."/>
            <person name="Grigoriev I."/>
            <person name="Quatrano R.S."/>
            <person name="Boore J.L."/>
        </authorList>
    </citation>
    <scope>NUCLEOTIDE SEQUENCE [LARGE SCALE GENOMIC DNA]</scope>
    <source>
        <strain evidence="18 19">cv. Gransden 2004</strain>
    </source>
</reference>
<evidence type="ECO:0000256" key="12">
    <source>
        <dbReference type="ARBA" id="ARBA00023065"/>
    </source>
</evidence>
<feature type="domain" description="EF-hand" evidence="17">
    <location>
        <begin position="372"/>
        <end position="407"/>
    </location>
</feature>
<evidence type="ECO:0000313" key="19">
    <source>
        <dbReference type="Proteomes" id="UP000006727"/>
    </source>
</evidence>
<feature type="transmembrane region" description="Helical" evidence="16">
    <location>
        <begin position="659"/>
        <end position="685"/>
    </location>
</feature>
<dbReference type="SUPFAM" id="SSF81324">
    <property type="entry name" value="Voltage-gated potassium channels"/>
    <property type="match status" value="2"/>
</dbReference>
<feature type="transmembrane region" description="Helical" evidence="16">
    <location>
        <begin position="195"/>
        <end position="212"/>
    </location>
</feature>
<reference evidence="18" key="3">
    <citation type="submission" date="2020-12" db="UniProtKB">
        <authorList>
            <consortium name="EnsemblPlants"/>
        </authorList>
    </citation>
    <scope>IDENTIFICATION</scope>
</reference>
<keyword evidence="13 16" id="KW-0472">Membrane</keyword>
<dbReference type="GeneID" id="112292695"/>
<dbReference type="Gene3D" id="1.20.120.350">
    <property type="entry name" value="Voltage-gated potassium channels. Chain C"/>
    <property type="match status" value="1"/>
</dbReference>
<proteinExistence type="inferred from homology"/>
<evidence type="ECO:0000256" key="11">
    <source>
        <dbReference type="ARBA" id="ARBA00022989"/>
    </source>
</evidence>
<evidence type="ECO:0000256" key="1">
    <source>
        <dbReference type="ARBA" id="ARBA00004141"/>
    </source>
</evidence>
<dbReference type="FunFam" id="1.10.287.70:FF:000516">
    <property type="entry name" value="Predicted protein"/>
    <property type="match status" value="1"/>
</dbReference>
<comment type="subcellular location">
    <subcellularLocation>
        <location evidence="1">Membrane</location>
        <topology evidence="1">Multi-pass membrane protein</topology>
    </subcellularLocation>
</comment>
<dbReference type="Gene3D" id="1.10.238.10">
    <property type="entry name" value="EF-hand"/>
    <property type="match status" value="1"/>
</dbReference>
<evidence type="ECO:0000256" key="4">
    <source>
        <dbReference type="ARBA" id="ARBA00022448"/>
    </source>
</evidence>
<dbReference type="RefSeq" id="XP_024397208.1">
    <property type="nucleotide sequence ID" value="XM_024541440.2"/>
</dbReference>
<dbReference type="GO" id="GO:0005774">
    <property type="term" value="C:vacuolar membrane"/>
    <property type="evidence" value="ECO:0000318"/>
    <property type="project" value="GO_Central"/>
</dbReference>
<dbReference type="Proteomes" id="UP000006727">
    <property type="component" value="Chromosome 15"/>
</dbReference>
<keyword evidence="6" id="KW-0107">Calcium channel</keyword>
<keyword evidence="12" id="KW-0406">Ion transport</keyword>